<evidence type="ECO:0000313" key="2">
    <source>
        <dbReference type="EMBL" id="EMA45348.1"/>
    </source>
</evidence>
<dbReference type="Proteomes" id="UP000011669">
    <property type="component" value="Unassembled WGS sequence"/>
</dbReference>
<organism evidence="2 3">
    <name type="scientific">Halococcus saccharolyticus DSM 5350</name>
    <dbReference type="NCBI Taxonomy" id="1227455"/>
    <lineage>
        <taxon>Archaea</taxon>
        <taxon>Methanobacteriati</taxon>
        <taxon>Methanobacteriota</taxon>
        <taxon>Stenosarchaea group</taxon>
        <taxon>Halobacteria</taxon>
        <taxon>Halobacteriales</taxon>
        <taxon>Halococcaceae</taxon>
        <taxon>Halococcus</taxon>
    </lineage>
</organism>
<feature type="domain" description="DUF7350" evidence="1">
    <location>
        <begin position="148"/>
        <end position="206"/>
    </location>
</feature>
<protein>
    <recommendedName>
        <fullName evidence="1">DUF7350 domain-containing protein</fullName>
    </recommendedName>
</protein>
<sequence>MDRRTFLRASAGVTGSVALAGCSSLFSVRRGDPPLVENRPNAVYYPTHTEGMEMVGMSGMGGMAMNDSGGMEMNDSGGMGMNDAGEMDMNGSGEMAMNGSSGMSSNGSATDSMSGGRNGASDYAFGLMYSYPHRFWTANGSETRKVSIQQEDTVHLMTSVWEPKTRTVLPDTGLSVEITQNGEVVSQEVIYPMLSQRMGFHYGANFGLDGNGTYTATLSVGGMSTRRTGEFVGMFAEPASVDIEFEYSRTDKRSIDYTRTKGQREGSRDAAKPMAMEMVPNSVVPPKSDLPGEIVGTQTSGDGRFLATVLDKPPRGIDASGPYLAVSARTPYNRMVLPAMALSGTLRRNGRTVFDGPLQPTLDPELDYHYGTVVDSIESGDELELSVETPPQVARHEGYETAFLDMPPMTFTV</sequence>
<dbReference type="EMBL" id="AOMD01000018">
    <property type="protein sequence ID" value="EMA45348.1"/>
    <property type="molecule type" value="Genomic_DNA"/>
</dbReference>
<dbReference type="InParanoid" id="M0MJ20"/>
<gene>
    <name evidence="2" type="ORF">C449_06975</name>
</gene>
<dbReference type="InterPro" id="IPR055774">
    <property type="entry name" value="DUF7350"/>
</dbReference>
<feature type="domain" description="DUF7350" evidence="1">
    <location>
        <begin position="289"/>
        <end position="412"/>
    </location>
</feature>
<dbReference type="OrthoDB" id="156174at2157"/>
<dbReference type="PATRIC" id="fig|1227455.4.peg.1422"/>
<dbReference type="AlphaFoldDB" id="M0MJ20"/>
<dbReference type="Gene3D" id="2.60.40.2480">
    <property type="entry name" value="Periplasmic metal-binding protein Tp34-type"/>
    <property type="match status" value="1"/>
</dbReference>
<proteinExistence type="predicted"/>
<accession>M0MJ20</accession>
<dbReference type="RefSeq" id="WP_006077253.1">
    <property type="nucleotide sequence ID" value="NZ_AOMD01000018.1"/>
</dbReference>
<dbReference type="Pfam" id="PF24041">
    <property type="entry name" value="DUF7350"/>
    <property type="match status" value="2"/>
</dbReference>
<dbReference type="PROSITE" id="PS51257">
    <property type="entry name" value="PROKAR_LIPOPROTEIN"/>
    <property type="match status" value="1"/>
</dbReference>
<evidence type="ECO:0000313" key="3">
    <source>
        <dbReference type="Proteomes" id="UP000011669"/>
    </source>
</evidence>
<dbReference type="InterPro" id="IPR038482">
    <property type="entry name" value="Tp34-type_sf"/>
</dbReference>
<reference evidence="2 3" key="1">
    <citation type="journal article" date="2014" name="PLoS Genet.">
        <title>Phylogenetically driven sequencing of extremely halophilic archaea reveals strategies for static and dynamic osmo-response.</title>
        <authorList>
            <person name="Becker E.A."/>
            <person name="Seitzer P.M."/>
            <person name="Tritt A."/>
            <person name="Larsen D."/>
            <person name="Krusor M."/>
            <person name="Yao A.I."/>
            <person name="Wu D."/>
            <person name="Madern D."/>
            <person name="Eisen J.A."/>
            <person name="Darling A.E."/>
            <person name="Facciotti M.T."/>
        </authorList>
    </citation>
    <scope>NUCLEOTIDE SEQUENCE [LARGE SCALE GENOMIC DNA]</scope>
    <source>
        <strain evidence="2 3">DSM 5350</strain>
    </source>
</reference>
<evidence type="ECO:0000259" key="1">
    <source>
        <dbReference type="Pfam" id="PF24041"/>
    </source>
</evidence>
<name>M0MJ20_9EURY</name>
<keyword evidence="3" id="KW-1185">Reference proteome</keyword>
<comment type="caution">
    <text evidence="2">The sequence shown here is derived from an EMBL/GenBank/DDBJ whole genome shotgun (WGS) entry which is preliminary data.</text>
</comment>